<feature type="chain" id="PRO_5046224762" description="DUF7908 domain-containing protein" evidence="4">
    <location>
        <begin position="22"/>
        <end position="618"/>
    </location>
</feature>
<feature type="compositionally biased region" description="Low complexity" evidence="3">
    <location>
        <begin position="263"/>
        <end position="280"/>
    </location>
</feature>
<evidence type="ECO:0000256" key="2">
    <source>
        <dbReference type="ARBA" id="ARBA00022729"/>
    </source>
</evidence>
<dbReference type="InterPro" id="IPR006969">
    <property type="entry name" value="Stig-like"/>
</dbReference>
<comment type="similarity">
    <text evidence="1">Belongs to the STIG1 family.</text>
</comment>
<name>A0ABR4PGN1_9HELO</name>
<proteinExistence type="inferred from homology"/>
<evidence type="ECO:0000256" key="4">
    <source>
        <dbReference type="SAM" id="SignalP"/>
    </source>
</evidence>
<keyword evidence="7" id="KW-1185">Reference proteome</keyword>
<evidence type="ECO:0000256" key="1">
    <source>
        <dbReference type="ARBA" id="ARBA00006010"/>
    </source>
</evidence>
<gene>
    <name evidence="6" type="ORF">PVAG01_06634</name>
</gene>
<reference evidence="6 7" key="1">
    <citation type="submission" date="2024-06" db="EMBL/GenBank/DDBJ databases">
        <title>Complete genome of Phlyctema vagabunda strain 19-DSS-EL-015.</title>
        <authorList>
            <person name="Fiorenzani C."/>
        </authorList>
    </citation>
    <scope>NUCLEOTIDE SEQUENCE [LARGE SCALE GENOMIC DNA]</scope>
    <source>
        <strain evidence="6 7">19-DSS-EL-015</strain>
    </source>
</reference>
<feature type="domain" description="DUF7908" evidence="5">
    <location>
        <begin position="132"/>
        <end position="261"/>
    </location>
</feature>
<accession>A0ABR4PGN1</accession>
<evidence type="ECO:0000256" key="3">
    <source>
        <dbReference type="SAM" id="MobiDB-lite"/>
    </source>
</evidence>
<protein>
    <recommendedName>
        <fullName evidence="5">DUF7908 domain-containing protein</fullName>
    </recommendedName>
</protein>
<sequence length="618" mass="63026">MLFHSLITGGLVLSLSSNAHSLELEKRQANCTNRTLEVEYPILTHYPVVINQYFDANTIININGGVQININNAPTFLSTVVTATASATSTLTTNVRVTSTQVISATVTATSTFTSTATGIVSSALAEATSSAAPFVIEIDIPSAKARRQKDIDNLYLTSSGLVVKDNFQASIFKIISEQLVSDELPIAVNYPGNASAIFQASSSGAISTSFVSSGDGLSWINLAFSGGEAVFCLLGDTIRVVFDGSSVDNCIAVTLGIRPVPTGSPSSSSLSSPSTGDVSTQTTATSKESNSISLIISTVTGPSGFSSVITASLTISSSSLPISTSGIPILSVTSTSSEPLSTSTDDAATVSSVSSTQDTPSSTLDFSSSSTSSSTEDSSASPSQTLGACPETQIFCDGACVNQTISNCGTCGNSCLGYSSFYGQPYVCDTSTGSIENGVPGGCASVSPRGCFPCTDECNCGSEPGVCTPGGYCIYEYDDEINCGTIGNVCKAPYDTCHRGSCVDLQNDPNNCGLAGLVCAEDASVVQNSCVNGQCVSLSDNADNCGAIGNKCPGATPQCVNSSCIDLSTDTSNCGYIGYQCNANETCQNGMCSCGTVAGCGGGGTCLTTTTPFSCQQ</sequence>
<dbReference type="Proteomes" id="UP001629113">
    <property type="component" value="Unassembled WGS sequence"/>
</dbReference>
<keyword evidence="2 4" id="KW-0732">Signal</keyword>
<feature type="region of interest" description="Disordered" evidence="3">
    <location>
        <begin position="263"/>
        <end position="286"/>
    </location>
</feature>
<evidence type="ECO:0000313" key="6">
    <source>
        <dbReference type="EMBL" id="KAL3422478.1"/>
    </source>
</evidence>
<dbReference type="Pfam" id="PF04885">
    <property type="entry name" value="Stig1"/>
    <property type="match status" value="1"/>
</dbReference>
<dbReference type="InterPro" id="IPR057230">
    <property type="entry name" value="DUF7908"/>
</dbReference>
<dbReference type="PANTHER" id="PTHR33227">
    <property type="entry name" value="STIGMA-SPECIFIC STIG1-LIKE PROTEIN 3"/>
    <property type="match status" value="1"/>
</dbReference>
<evidence type="ECO:0000313" key="7">
    <source>
        <dbReference type="Proteomes" id="UP001629113"/>
    </source>
</evidence>
<feature type="signal peptide" evidence="4">
    <location>
        <begin position="1"/>
        <end position="21"/>
    </location>
</feature>
<dbReference type="EMBL" id="JBFCZG010000005">
    <property type="protein sequence ID" value="KAL3422478.1"/>
    <property type="molecule type" value="Genomic_DNA"/>
</dbReference>
<dbReference type="Pfam" id="PF25485">
    <property type="entry name" value="DUF7908"/>
    <property type="match status" value="1"/>
</dbReference>
<evidence type="ECO:0000259" key="5">
    <source>
        <dbReference type="Pfam" id="PF25485"/>
    </source>
</evidence>
<organism evidence="6 7">
    <name type="scientific">Phlyctema vagabunda</name>
    <dbReference type="NCBI Taxonomy" id="108571"/>
    <lineage>
        <taxon>Eukaryota</taxon>
        <taxon>Fungi</taxon>
        <taxon>Dikarya</taxon>
        <taxon>Ascomycota</taxon>
        <taxon>Pezizomycotina</taxon>
        <taxon>Leotiomycetes</taxon>
        <taxon>Helotiales</taxon>
        <taxon>Dermateaceae</taxon>
        <taxon>Phlyctema</taxon>
    </lineage>
</organism>
<feature type="region of interest" description="Disordered" evidence="3">
    <location>
        <begin position="335"/>
        <end position="385"/>
    </location>
</feature>
<comment type="caution">
    <text evidence="6">The sequence shown here is derived from an EMBL/GenBank/DDBJ whole genome shotgun (WGS) entry which is preliminary data.</text>
</comment>
<dbReference type="PANTHER" id="PTHR33227:SF48">
    <property type="entry name" value="STIGMA-SPECIFIC STIG1-LIKE PROTEIN 4"/>
    <property type="match status" value="1"/>
</dbReference>